<protein>
    <submittedName>
        <fullName evidence="1">Uncharacterized protein</fullName>
    </submittedName>
</protein>
<proteinExistence type="predicted"/>
<name>A0A0E9PH25_ANGAN</name>
<dbReference type="AlphaFoldDB" id="A0A0E9PH25"/>
<organism evidence="1">
    <name type="scientific">Anguilla anguilla</name>
    <name type="common">European freshwater eel</name>
    <name type="synonym">Muraena anguilla</name>
    <dbReference type="NCBI Taxonomy" id="7936"/>
    <lineage>
        <taxon>Eukaryota</taxon>
        <taxon>Metazoa</taxon>
        <taxon>Chordata</taxon>
        <taxon>Craniata</taxon>
        <taxon>Vertebrata</taxon>
        <taxon>Euteleostomi</taxon>
        <taxon>Actinopterygii</taxon>
        <taxon>Neopterygii</taxon>
        <taxon>Teleostei</taxon>
        <taxon>Anguilliformes</taxon>
        <taxon>Anguillidae</taxon>
        <taxon>Anguilla</taxon>
    </lineage>
</organism>
<dbReference type="EMBL" id="GBXM01104666">
    <property type="protein sequence ID" value="JAH03911.1"/>
    <property type="molecule type" value="Transcribed_RNA"/>
</dbReference>
<reference evidence="1" key="2">
    <citation type="journal article" date="2015" name="Fish Shellfish Immunol.">
        <title>Early steps in the European eel (Anguilla anguilla)-Vibrio vulnificus interaction in the gills: Role of the RtxA13 toxin.</title>
        <authorList>
            <person name="Callol A."/>
            <person name="Pajuelo D."/>
            <person name="Ebbesson L."/>
            <person name="Teles M."/>
            <person name="MacKenzie S."/>
            <person name="Amaro C."/>
        </authorList>
    </citation>
    <scope>NUCLEOTIDE SEQUENCE</scope>
</reference>
<evidence type="ECO:0000313" key="1">
    <source>
        <dbReference type="EMBL" id="JAH03911.1"/>
    </source>
</evidence>
<sequence length="52" mass="5731">MLQDFEGIDEPVGQLPGLHLEGKITGRQPYLLHRTVECNRVTLMVGLVLVSG</sequence>
<reference evidence="1" key="1">
    <citation type="submission" date="2014-11" db="EMBL/GenBank/DDBJ databases">
        <authorList>
            <person name="Amaro Gonzalez C."/>
        </authorList>
    </citation>
    <scope>NUCLEOTIDE SEQUENCE</scope>
</reference>
<accession>A0A0E9PH25</accession>